<dbReference type="NCBIfam" id="NF009897">
    <property type="entry name" value="PRK13357.1"/>
    <property type="match status" value="1"/>
</dbReference>
<evidence type="ECO:0000256" key="12">
    <source>
        <dbReference type="ARBA" id="ARBA00023304"/>
    </source>
</evidence>
<evidence type="ECO:0000256" key="9">
    <source>
        <dbReference type="ARBA" id="ARBA00022605"/>
    </source>
</evidence>
<dbReference type="RefSeq" id="WP_379976667.1">
    <property type="nucleotide sequence ID" value="NZ_JBBEWC010000004.1"/>
</dbReference>
<comment type="pathway">
    <text evidence="4">Amino-acid biosynthesis; L-valine biosynthesis; L-valine from pyruvate: step 4/4.</text>
</comment>
<dbReference type="Proteomes" id="UP001597510">
    <property type="component" value="Unassembled WGS sequence"/>
</dbReference>
<evidence type="ECO:0000256" key="14">
    <source>
        <dbReference type="ARBA" id="ARBA00048798"/>
    </source>
</evidence>
<dbReference type="InterPro" id="IPR005786">
    <property type="entry name" value="B_amino_transII"/>
</dbReference>
<dbReference type="EC" id="2.6.1.42" evidence="7"/>
<comment type="catalytic activity">
    <reaction evidence="14">
        <text>L-isoleucine + 2-oxoglutarate = (S)-3-methyl-2-oxopentanoate + L-glutamate</text>
        <dbReference type="Rhea" id="RHEA:24801"/>
        <dbReference type="ChEBI" id="CHEBI:16810"/>
        <dbReference type="ChEBI" id="CHEBI:29985"/>
        <dbReference type="ChEBI" id="CHEBI:35146"/>
        <dbReference type="ChEBI" id="CHEBI:58045"/>
        <dbReference type="EC" id="2.6.1.42"/>
    </reaction>
</comment>
<dbReference type="PANTHER" id="PTHR11825:SF44">
    <property type="entry name" value="BRANCHED-CHAIN-AMINO-ACID AMINOTRANSFERASE"/>
    <property type="match status" value="1"/>
</dbReference>
<dbReference type="Pfam" id="PF01063">
    <property type="entry name" value="Aminotran_4"/>
    <property type="match status" value="1"/>
</dbReference>
<keyword evidence="12" id="KW-0100">Branched-chain amino acid biosynthesis</keyword>
<dbReference type="NCBIfam" id="TIGR01123">
    <property type="entry name" value="ilvE_II"/>
    <property type="match status" value="1"/>
</dbReference>
<dbReference type="Gene3D" id="3.20.10.10">
    <property type="entry name" value="D-amino Acid Aminotransferase, subunit A, domain 2"/>
    <property type="match status" value="1"/>
</dbReference>
<evidence type="ECO:0000256" key="3">
    <source>
        <dbReference type="ARBA" id="ARBA00004824"/>
    </source>
</evidence>
<keyword evidence="17" id="KW-1185">Reference proteome</keyword>
<proteinExistence type="inferred from homology"/>
<keyword evidence="11" id="KW-0663">Pyridoxal phosphate</keyword>
<accession>A0ABW5J543</accession>
<dbReference type="PANTHER" id="PTHR11825">
    <property type="entry name" value="SUBGROUP IIII AMINOTRANSFERASE"/>
    <property type="match status" value="1"/>
</dbReference>
<name>A0ABW5J543_9BACT</name>
<comment type="similarity">
    <text evidence="6">Belongs to the class-IV pyridoxal-phosphate-dependent aminotransferase family.</text>
</comment>
<dbReference type="InterPro" id="IPR033939">
    <property type="entry name" value="BCAT_family"/>
</dbReference>
<comment type="pathway">
    <text evidence="5">Amino-acid biosynthesis; L-leucine biosynthesis; L-leucine from 3-methyl-2-oxobutanoate: step 4/4.</text>
</comment>
<sequence length="357" mass="39704">MMTETLNFDVTTVTESRISQFDPNNIVFGSLFTDHMLVADYIDGQWQTPKILPFGEISYNPALAVLHYGQAIFEGMKAFKNDNDEVLMFRPQENWKRFNISAERMCMAQIPEEIFIGGLEELLRLDAAWVPKGEDNSLYLRPFMFSSDVYLGVRPSQNYRFMIIMSPAGKYYSTPPKVKVETEYIRAAAGGVGYAKCAGNYAASLYPAKLAQEQGYTQLLWTDALEHKYFEESGTMNVMFIIDGKLVTPAVSSTILKGITRDSLIQLAKSLGLEVEERKVSVEEVIAGISSGSVTEVFGAGTAVVVSPFAAIGYNGEDYVLPEITEESVSSKLKKALNDVRTGKVDDTFGWVWKVNA</sequence>
<organism evidence="16 17">
    <name type="scientific">Emticicia soli</name>
    <dbReference type="NCBI Taxonomy" id="2027878"/>
    <lineage>
        <taxon>Bacteria</taxon>
        <taxon>Pseudomonadati</taxon>
        <taxon>Bacteroidota</taxon>
        <taxon>Cytophagia</taxon>
        <taxon>Cytophagales</taxon>
        <taxon>Leadbetterellaceae</taxon>
        <taxon>Emticicia</taxon>
    </lineage>
</organism>
<comment type="catalytic activity">
    <reaction evidence="13">
        <text>L-valine + 2-oxoglutarate = 3-methyl-2-oxobutanoate + L-glutamate</text>
        <dbReference type="Rhea" id="RHEA:24813"/>
        <dbReference type="ChEBI" id="CHEBI:11851"/>
        <dbReference type="ChEBI" id="CHEBI:16810"/>
        <dbReference type="ChEBI" id="CHEBI:29985"/>
        <dbReference type="ChEBI" id="CHEBI:57762"/>
        <dbReference type="EC" id="2.6.1.42"/>
    </reaction>
</comment>
<evidence type="ECO:0000256" key="6">
    <source>
        <dbReference type="ARBA" id="ARBA00009320"/>
    </source>
</evidence>
<evidence type="ECO:0000256" key="8">
    <source>
        <dbReference type="ARBA" id="ARBA00022576"/>
    </source>
</evidence>
<evidence type="ECO:0000256" key="4">
    <source>
        <dbReference type="ARBA" id="ARBA00004931"/>
    </source>
</evidence>
<dbReference type="CDD" id="cd01557">
    <property type="entry name" value="BCAT_beta_family"/>
    <property type="match status" value="1"/>
</dbReference>
<gene>
    <name evidence="16" type="ORF">ACFSR2_04205</name>
</gene>
<evidence type="ECO:0000313" key="17">
    <source>
        <dbReference type="Proteomes" id="UP001597510"/>
    </source>
</evidence>
<comment type="catalytic activity">
    <reaction evidence="15">
        <text>L-leucine + 2-oxoglutarate = 4-methyl-2-oxopentanoate + L-glutamate</text>
        <dbReference type="Rhea" id="RHEA:18321"/>
        <dbReference type="ChEBI" id="CHEBI:16810"/>
        <dbReference type="ChEBI" id="CHEBI:17865"/>
        <dbReference type="ChEBI" id="CHEBI:29985"/>
        <dbReference type="ChEBI" id="CHEBI:57427"/>
        <dbReference type="EC" id="2.6.1.42"/>
    </reaction>
</comment>
<dbReference type="InterPro" id="IPR043131">
    <property type="entry name" value="BCAT-like_N"/>
</dbReference>
<evidence type="ECO:0000256" key="10">
    <source>
        <dbReference type="ARBA" id="ARBA00022679"/>
    </source>
</evidence>
<evidence type="ECO:0000256" key="1">
    <source>
        <dbReference type="ARBA" id="ARBA00001933"/>
    </source>
</evidence>
<comment type="pathway">
    <text evidence="3">Amino-acid biosynthesis; L-isoleucine biosynthesis; L-isoleucine from 2-oxobutanoate: step 4/4.</text>
</comment>
<keyword evidence="9" id="KW-0028">Amino-acid biosynthesis</keyword>
<comment type="function">
    <text evidence="2">Acts on leucine, isoleucine and valine.</text>
</comment>
<keyword evidence="10 16" id="KW-0808">Transferase</keyword>
<evidence type="ECO:0000256" key="11">
    <source>
        <dbReference type="ARBA" id="ARBA00022898"/>
    </source>
</evidence>
<dbReference type="InterPro" id="IPR036038">
    <property type="entry name" value="Aminotransferase-like"/>
</dbReference>
<dbReference type="GO" id="GO:0004084">
    <property type="term" value="F:branched-chain-amino-acid transaminase activity"/>
    <property type="evidence" value="ECO:0007669"/>
    <property type="project" value="UniProtKB-EC"/>
</dbReference>
<keyword evidence="8 16" id="KW-0032">Aminotransferase</keyword>
<comment type="caution">
    <text evidence="16">The sequence shown here is derived from an EMBL/GenBank/DDBJ whole genome shotgun (WGS) entry which is preliminary data.</text>
</comment>
<evidence type="ECO:0000256" key="7">
    <source>
        <dbReference type="ARBA" id="ARBA00013053"/>
    </source>
</evidence>
<evidence type="ECO:0000256" key="2">
    <source>
        <dbReference type="ARBA" id="ARBA00003109"/>
    </source>
</evidence>
<evidence type="ECO:0000313" key="16">
    <source>
        <dbReference type="EMBL" id="MFD2520075.1"/>
    </source>
</evidence>
<evidence type="ECO:0000256" key="15">
    <source>
        <dbReference type="ARBA" id="ARBA00049229"/>
    </source>
</evidence>
<dbReference type="Gene3D" id="3.30.470.10">
    <property type="match status" value="1"/>
</dbReference>
<evidence type="ECO:0000256" key="13">
    <source>
        <dbReference type="ARBA" id="ARBA00048212"/>
    </source>
</evidence>
<reference evidence="17" key="1">
    <citation type="journal article" date="2019" name="Int. J. Syst. Evol. Microbiol.">
        <title>The Global Catalogue of Microorganisms (GCM) 10K type strain sequencing project: providing services to taxonomists for standard genome sequencing and annotation.</title>
        <authorList>
            <consortium name="The Broad Institute Genomics Platform"/>
            <consortium name="The Broad Institute Genome Sequencing Center for Infectious Disease"/>
            <person name="Wu L."/>
            <person name="Ma J."/>
        </authorList>
    </citation>
    <scope>NUCLEOTIDE SEQUENCE [LARGE SCALE GENOMIC DNA]</scope>
    <source>
        <strain evidence="17">KCTC 52344</strain>
    </source>
</reference>
<dbReference type="EMBL" id="JBHULC010000004">
    <property type="protein sequence ID" value="MFD2520075.1"/>
    <property type="molecule type" value="Genomic_DNA"/>
</dbReference>
<evidence type="ECO:0000256" key="5">
    <source>
        <dbReference type="ARBA" id="ARBA00005072"/>
    </source>
</evidence>
<dbReference type="PIRSF" id="PIRSF006468">
    <property type="entry name" value="BCAT1"/>
    <property type="match status" value="1"/>
</dbReference>
<dbReference type="InterPro" id="IPR001544">
    <property type="entry name" value="Aminotrans_IV"/>
</dbReference>
<dbReference type="SUPFAM" id="SSF56752">
    <property type="entry name" value="D-aminoacid aminotransferase-like PLP-dependent enzymes"/>
    <property type="match status" value="1"/>
</dbReference>
<dbReference type="InterPro" id="IPR043132">
    <property type="entry name" value="BCAT-like_C"/>
</dbReference>
<comment type="cofactor">
    <cofactor evidence="1">
        <name>pyridoxal 5'-phosphate</name>
        <dbReference type="ChEBI" id="CHEBI:597326"/>
    </cofactor>
</comment>
<protein>
    <recommendedName>
        <fullName evidence="7">branched-chain-amino-acid transaminase</fullName>
        <ecNumber evidence="7">2.6.1.42</ecNumber>
    </recommendedName>
</protein>